<dbReference type="InterPro" id="IPR001867">
    <property type="entry name" value="OmpR/PhoB-type_DNA-bd"/>
</dbReference>
<dbReference type="GO" id="GO:0003677">
    <property type="term" value="F:DNA binding"/>
    <property type="evidence" value="ECO:0007669"/>
    <property type="project" value="UniProtKB-UniRule"/>
</dbReference>
<organism evidence="4 5">
    <name type="scientific">Streptomyces acidicola</name>
    <dbReference type="NCBI Taxonomy" id="2596892"/>
    <lineage>
        <taxon>Bacteria</taxon>
        <taxon>Bacillati</taxon>
        <taxon>Actinomycetota</taxon>
        <taxon>Actinomycetes</taxon>
        <taxon>Kitasatosporales</taxon>
        <taxon>Streptomycetaceae</taxon>
        <taxon>Streptomyces</taxon>
    </lineage>
</organism>
<sequence>MTNRSHSASVAHETTERQDVRATGTVFRILCHAEKGGQYVPQYSQGEISSTGEDVRVVRWPVEVRELEQLRRRGILRLLVIENGATPPVPTDSREDWVRAPVSRADFAARVAALRAKAGTQRIPVLDQDGLLHYDSQVVPMSPTEMELLQPLVERFGGLVARHELIALLSAHRGRASQNALDLHIMRIRRKVLSVGLRIRTASGRGYLLESSG</sequence>
<dbReference type="PROSITE" id="PS51755">
    <property type="entry name" value="OMPR_PHOB"/>
    <property type="match status" value="1"/>
</dbReference>
<name>A0A5N8X537_9ACTN</name>
<evidence type="ECO:0000256" key="1">
    <source>
        <dbReference type="ARBA" id="ARBA00023125"/>
    </source>
</evidence>
<feature type="domain" description="OmpR/PhoB-type" evidence="3">
    <location>
        <begin position="115"/>
        <end position="211"/>
    </location>
</feature>
<gene>
    <name evidence="4" type="ORF">FPZ41_41130</name>
</gene>
<comment type="caution">
    <text evidence="4">The sequence shown here is derived from an EMBL/GenBank/DDBJ whole genome shotgun (WGS) entry which is preliminary data.</text>
</comment>
<dbReference type="EMBL" id="VMNX01000296">
    <property type="protein sequence ID" value="MPY54619.1"/>
    <property type="molecule type" value="Genomic_DNA"/>
</dbReference>
<keyword evidence="1 2" id="KW-0238">DNA-binding</keyword>
<keyword evidence="5" id="KW-1185">Reference proteome</keyword>
<accession>A0A5N8X537</accession>
<proteinExistence type="predicted"/>
<dbReference type="GO" id="GO:0000160">
    <property type="term" value="P:phosphorelay signal transduction system"/>
    <property type="evidence" value="ECO:0007669"/>
    <property type="project" value="InterPro"/>
</dbReference>
<dbReference type="InterPro" id="IPR016032">
    <property type="entry name" value="Sig_transdc_resp-reg_C-effctor"/>
</dbReference>
<dbReference type="Gene3D" id="1.10.10.10">
    <property type="entry name" value="Winged helix-like DNA-binding domain superfamily/Winged helix DNA-binding domain"/>
    <property type="match status" value="1"/>
</dbReference>
<protein>
    <submittedName>
        <fullName evidence="4">Helix-turn-helix domain-containing protein</fullName>
    </submittedName>
</protein>
<evidence type="ECO:0000259" key="3">
    <source>
        <dbReference type="PROSITE" id="PS51755"/>
    </source>
</evidence>
<dbReference type="Proteomes" id="UP000373149">
    <property type="component" value="Unassembled WGS sequence"/>
</dbReference>
<dbReference type="SMART" id="SM00862">
    <property type="entry name" value="Trans_reg_C"/>
    <property type="match status" value="1"/>
</dbReference>
<evidence type="ECO:0000256" key="2">
    <source>
        <dbReference type="PROSITE-ProRule" id="PRU01091"/>
    </source>
</evidence>
<evidence type="ECO:0000313" key="5">
    <source>
        <dbReference type="Proteomes" id="UP000373149"/>
    </source>
</evidence>
<reference evidence="4 5" key="1">
    <citation type="submission" date="2019-09" db="EMBL/GenBank/DDBJ databases">
        <authorList>
            <person name="Duangmal K."/>
            <person name="Teo W.F.A."/>
            <person name="Lipun K."/>
        </authorList>
    </citation>
    <scope>NUCLEOTIDE SEQUENCE [LARGE SCALE GENOMIC DNA]</scope>
    <source>
        <strain evidence="4 5">K1PN6</strain>
    </source>
</reference>
<dbReference type="Pfam" id="PF00486">
    <property type="entry name" value="Trans_reg_C"/>
    <property type="match status" value="1"/>
</dbReference>
<evidence type="ECO:0000313" key="4">
    <source>
        <dbReference type="EMBL" id="MPY54619.1"/>
    </source>
</evidence>
<dbReference type="SUPFAM" id="SSF46894">
    <property type="entry name" value="C-terminal effector domain of the bipartite response regulators"/>
    <property type="match status" value="1"/>
</dbReference>
<dbReference type="InterPro" id="IPR036388">
    <property type="entry name" value="WH-like_DNA-bd_sf"/>
</dbReference>
<dbReference type="AlphaFoldDB" id="A0A5N8X537"/>
<dbReference type="GO" id="GO:0006355">
    <property type="term" value="P:regulation of DNA-templated transcription"/>
    <property type="evidence" value="ECO:0007669"/>
    <property type="project" value="InterPro"/>
</dbReference>
<dbReference type="RefSeq" id="WP_152869296.1">
    <property type="nucleotide sequence ID" value="NZ_VMNX01000296.1"/>
</dbReference>
<feature type="DNA-binding region" description="OmpR/PhoB-type" evidence="2">
    <location>
        <begin position="115"/>
        <end position="211"/>
    </location>
</feature>